<proteinExistence type="inferred from homology"/>
<dbReference type="GO" id="GO:0030490">
    <property type="term" value="P:maturation of SSU-rRNA"/>
    <property type="evidence" value="ECO:0007669"/>
    <property type="project" value="TreeGrafter"/>
</dbReference>
<evidence type="ECO:0000256" key="6">
    <source>
        <dbReference type="PROSITE-ProRule" id="PRU00221"/>
    </source>
</evidence>
<dbReference type="InterPro" id="IPR020472">
    <property type="entry name" value="WD40_PAC1"/>
</dbReference>
<dbReference type="InterPro" id="IPR001680">
    <property type="entry name" value="WD40_rpt"/>
</dbReference>
<accession>A0A061S829</accession>
<feature type="repeat" description="WD" evidence="6">
    <location>
        <begin position="473"/>
        <end position="505"/>
    </location>
</feature>
<keyword evidence="3" id="KW-0677">Repeat</keyword>
<feature type="repeat" description="WD" evidence="6">
    <location>
        <begin position="144"/>
        <end position="185"/>
    </location>
</feature>
<dbReference type="InterPro" id="IPR007148">
    <property type="entry name" value="SSU_processome_Utp12"/>
</dbReference>
<dbReference type="PROSITE" id="PS00678">
    <property type="entry name" value="WD_REPEATS_1"/>
    <property type="match status" value="3"/>
</dbReference>
<organism evidence="9">
    <name type="scientific">Tetraselmis sp. GSL018</name>
    <dbReference type="NCBI Taxonomy" id="582737"/>
    <lineage>
        <taxon>Eukaryota</taxon>
        <taxon>Viridiplantae</taxon>
        <taxon>Chlorophyta</taxon>
        <taxon>core chlorophytes</taxon>
        <taxon>Chlorodendrophyceae</taxon>
        <taxon>Chlorodendrales</taxon>
        <taxon>Chlorodendraceae</taxon>
        <taxon>Tetraselmis</taxon>
    </lineage>
</organism>
<feature type="compositionally biased region" description="Basic residues" evidence="7">
    <location>
        <begin position="294"/>
        <end position="306"/>
    </location>
</feature>
<dbReference type="SMART" id="SM00320">
    <property type="entry name" value="WD40"/>
    <property type="match status" value="13"/>
</dbReference>
<protein>
    <submittedName>
        <fullName evidence="9">U3 small nucleolar RNA-associated protein 12</fullName>
    </submittedName>
</protein>
<sequence>MVKAYLRYEHSASFGVVTSSSLVHDSTGKMLICAALENIVVWNLKSGTLVRSFVPARGVSGRPVGEVTQLCLSPSSPQVAAGHSDGTVRVWNLETGECDVTLTGHKSAVTALRFNRGGLLLASGGQDTNIVVWDVVGESGLYKLQGHRDQVTDLAFLEGSNKLVSTSKDSLVKVWDLETRHACQTIVGYKGEVWSVDVDPSESRVVVGSSDPEVRMYAVQEPEDGTGLRTRPAEGGTEEEPGVEVLQPMGSFKKSATGRCACVRFSPDGRLIGVLSVGKAMEIFRKLSEEEIKKKSRRRKRRRKEKAAKASAAEPEADEENAQDSLVEEFSQMVVHYAKQKIRAFSFRTGGSSDSSRGHEAQLALSLTNNSVDVVDVTKEGTTTKANTLDLAGHRGDVRSLRLSSDDNLLLSTSNTSAKIWNPRTGVCIRTVETGYGLSCMWAPGNRHAVIGTKDGRLQIIDVGMASVVETVEEAHSSSVWSLVPLPDRSGFVSGSADKSVKFWEWVLRDQPDGAGPKQLSCENTRTLKLSDDVLCCRISPDGKLLAVALLDCTIKVFYLDTLKFHLSLYGHKLPVLCMDISSDGTLLASGSADKNIKFWGLDFGDCHRSIFAHPDSVMDLVFVQDTHYCFTVGKDGSLRYWDADKWELLLELTGHHSEAWCCTVSSIGDFVVTGGHDKSLRRWDRTDEPFFLEEEREKRLESLFEADLEKQEQRSALEAEEGSRVAGERTLETLSSSDRILEALEMAANETKRAAERKPGEALPPNVLMMGMSPGEYVFKAVSSVRSADLEQAVMCLPFTNALGLLRYLTEWLKGGTNVELTARLAVLLLRIHHLQLVGTPSARPVLATLRGLLRRRVSELRDLFGSNVAALQHLQRTYTAEKSSFGDPPAGEAVARGEIAQLVLA</sequence>
<dbReference type="FunFam" id="2.130.10.10:FF:000178">
    <property type="entry name" value="WD repeat domain 3"/>
    <property type="match status" value="1"/>
</dbReference>
<dbReference type="InterPro" id="IPR051570">
    <property type="entry name" value="TBC1_cilium_biogenesis"/>
</dbReference>
<comment type="subcellular location">
    <subcellularLocation>
        <location evidence="1">Nucleus</location>
        <location evidence="1">Nucleolus</location>
    </subcellularLocation>
</comment>
<evidence type="ECO:0000256" key="2">
    <source>
        <dbReference type="ARBA" id="ARBA00022574"/>
    </source>
</evidence>
<keyword evidence="2 6" id="KW-0853">WD repeat</keyword>
<dbReference type="Gene3D" id="2.130.10.10">
    <property type="entry name" value="YVTN repeat-like/Quinoprotein amine dehydrogenase"/>
    <property type="match status" value="4"/>
</dbReference>
<feature type="repeat" description="WD" evidence="6">
    <location>
        <begin position="569"/>
        <end position="610"/>
    </location>
</feature>
<feature type="repeat" description="WD" evidence="6">
    <location>
        <begin position="67"/>
        <end position="101"/>
    </location>
</feature>
<dbReference type="SUPFAM" id="SSF50978">
    <property type="entry name" value="WD40 repeat-like"/>
    <property type="match status" value="2"/>
</dbReference>
<dbReference type="EMBL" id="GBEZ01004833">
    <property type="protein sequence ID" value="JAC80413.1"/>
    <property type="molecule type" value="Transcribed_RNA"/>
</dbReference>
<name>A0A061S829_9CHLO</name>
<evidence type="ECO:0000256" key="3">
    <source>
        <dbReference type="ARBA" id="ARBA00022737"/>
    </source>
</evidence>
<dbReference type="InterPro" id="IPR036322">
    <property type="entry name" value="WD40_repeat_dom_sf"/>
</dbReference>
<dbReference type="FunFam" id="2.130.10.10:FF:000157">
    <property type="entry name" value="WD repeat domain 3"/>
    <property type="match status" value="1"/>
</dbReference>
<evidence type="ECO:0000313" key="9">
    <source>
        <dbReference type="EMBL" id="JAC80413.1"/>
    </source>
</evidence>
<evidence type="ECO:0000259" key="8">
    <source>
        <dbReference type="Pfam" id="PF04003"/>
    </source>
</evidence>
<comment type="similarity">
    <text evidence="5">Belongs to the WD repeat WDR3/UTP12 family.</text>
</comment>
<dbReference type="GO" id="GO:0034388">
    <property type="term" value="C:Pwp2p-containing subcomplex of 90S preribosome"/>
    <property type="evidence" value="ECO:0007669"/>
    <property type="project" value="TreeGrafter"/>
</dbReference>
<dbReference type="PRINTS" id="PR00320">
    <property type="entry name" value="GPROTEINBRPT"/>
</dbReference>
<feature type="region of interest" description="Disordered" evidence="7">
    <location>
        <begin position="221"/>
        <end position="241"/>
    </location>
</feature>
<gene>
    <name evidence="9" type="primary">UTP12</name>
    <name evidence="9" type="ORF">TSPGSL018_10328</name>
</gene>
<evidence type="ECO:0000256" key="7">
    <source>
        <dbReference type="SAM" id="MobiDB-lite"/>
    </source>
</evidence>
<dbReference type="InterPro" id="IPR019775">
    <property type="entry name" value="WD40_repeat_CS"/>
</dbReference>
<feature type="repeat" description="WD" evidence="6">
    <location>
        <begin position="391"/>
        <end position="431"/>
    </location>
</feature>
<dbReference type="InterPro" id="IPR015943">
    <property type="entry name" value="WD40/YVTN_repeat-like_dom_sf"/>
</dbReference>
<dbReference type="PANTHER" id="PTHR19853:SF0">
    <property type="entry name" value="WD REPEAT-CONTAINING PROTEIN 3"/>
    <property type="match status" value="1"/>
</dbReference>
<feature type="repeat" description="WD" evidence="6">
    <location>
        <begin position="102"/>
        <end position="135"/>
    </location>
</feature>
<dbReference type="Pfam" id="PF25173">
    <property type="entry name" value="Beta-prop_WDR3_1st"/>
    <property type="match status" value="1"/>
</dbReference>
<evidence type="ECO:0000256" key="1">
    <source>
        <dbReference type="ARBA" id="ARBA00004604"/>
    </source>
</evidence>
<feature type="repeat" description="WD" evidence="6">
    <location>
        <begin position="653"/>
        <end position="685"/>
    </location>
</feature>
<dbReference type="Pfam" id="PF25172">
    <property type="entry name" value="Beta-prop_WDR3_2nd"/>
    <property type="match status" value="1"/>
</dbReference>
<feature type="domain" description="Small-subunit processome Utp12" evidence="8">
    <location>
        <begin position="777"/>
        <end position="878"/>
    </location>
</feature>
<dbReference type="GO" id="GO:0030515">
    <property type="term" value="F:snoRNA binding"/>
    <property type="evidence" value="ECO:0007669"/>
    <property type="project" value="TreeGrafter"/>
</dbReference>
<feature type="region of interest" description="Disordered" evidence="7">
    <location>
        <begin position="293"/>
        <end position="323"/>
    </location>
</feature>
<feature type="repeat" description="WD" evidence="6">
    <location>
        <begin position="611"/>
        <end position="652"/>
    </location>
</feature>
<dbReference type="GO" id="GO:0032040">
    <property type="term" value="C:small-subunit processome"/>
    <property type="evidence" value="ECO:0007669"/>
    <property type="project" value="TreeGrafter"/>
</dbReference>
<keyword evidence="4" id="KW-0539">Nucleus</keyword>
<dbReference type="PROSITE" id="PS50294">
    <property type="entry name" value="WD_REPEATS_REGION"/>
    <property type="match status" value="6"/>
</dbReference>
<evidence type="ECO:0000256" key="4">
    <source>
        <dbReference type="ARBA" id="ARBA00023242"/>
    </source>
</evidence>
<dbReference type="CDD" id="cd00200">
    <property type="entry name" value="WD40"/>
    <property type="match status" value="2"/>
</dbReference>
<dbReference type="Pfam" id="PF04003">
    <property type="entry name" value="Utp12"/>
    <property type="match status" value="1"/>
</dbReference>
<dbReference type="PANTHER" id="PTHR19853">
    <property type="entry name" value="WD REPEAT CONTAINING PROTEIN 3 WDR3"/>
    <property type="match status" value="1"/>
</dbReference>
<reference evidence="9" key="1">
    <citation type="submission" date="2014-05" db="EMBL/GenBank/DDBJ databases">
        <title>The transcriptome of the halophilic microalga Tetraselmis sp. GSL018 isolated from the Great Salt Lake, Utah.</title>
        <authorList>
            <person name="Jinkerson R.E."/>
            <person name="D'Adamo S."/>
            <person name="Posewitz M.C."/>
        </authorList>
    </citation>
    <scope>NUCLEOTIDE SEQUENCE</scope>
    <source>
        <strain evidence="9">GSL018</strain>
    </source>
</reference>
<feature type="non-terminal residue" evidence="9">
    <location>
        <position position="907"/>
    </location>
</feature>
<dbReference type="AlphaFoldDB" id="A0A061S829"/>
<dbReference type="PROSITE" id="PS50082">
    <property type="entry name" value="WD_REPEATS_2"/>
    <property type="match status" value="8"/>
</dbReference>
<evidence type="ECO:0000256" key="5">
    <source>
        <dbReference type="ARBA" id="ARBA00038229"/>
    </source>
</evidence>